<dbReference type="GO" id="GO:0008483">
    <property type="term" value="F:transaminase activity"/>
    <property type="evidence" value="ECO:0007669"/>
    <property type="project" value="InterPro"/>
</dbReference>
<dbReference type="GO" id="GO:0042286">
    <property type="term" value="F:glutamate-1-semialdehyde 2,1-aminomutase activity"/>
    <property type="evidence" value="ECO:0007669"/>
    <property type="project" value="UniProtKB-EC"/>
</dbReference>
<dbReference type="EMBL" id="CP031124">
    <property type="protein sequence ID" value="AXF85845.1"/>
    <property type="molecule type" value="Genomic_DNA"/>
</dbReference>
<gene>
    <name evidence="4" type="primary">hemL_1</name>
    <name evidence="4" type="ORF">DTO96_101585</name>
</gene>
<evidence type="ECO:0000256" key="2">
    <source>
        <dbReference type="ARBA" id="ARBA00022898"/>
    </source>
</evidence>
<organism evidence="4 5">
    <name type="scientific">Ephemeroptericola cinctiostellae</name>
    <dbReference type="NCBI Taxonomy" id="2268024"/>
    <lineage>
        <taxon>Bacteria</taxon>
        <taxon>Pseudomonadati</taxon>
        <taxon>Pseudomonadota</taxon>
        <taxon>Betaproteobacteria</taxon>
        <taxon>Burkholderiales</taxon>
        <taxon>Burkholderiaceae</taxon>
        <taxon>Ephemeroptericola</taxon>
    </lineage>
</organism>
<dbReference type="AlphaFoldDB" id="A0A345DBV7"/>
<dbReference type="InterPro" id="IPR005814">
    <property type="entry name" value="Aminotrans_3"/>
</dbReference>
<comment type="cofactor">
    <cofactor evidence="1">
        <name>pyridoxal 5'-phosphate</name>
        <dbReference type="ChEBI" id="CHEBI:597326"/>
    </cofactor>
</comment>
<comment type="similarity">
    <text evidence="3">Belongs to the class-III pyridoxal-phosphate-dependent aminotransferase family.</text>
</comment>
<keyword evidence="2 3" id="KW-0663">Pyridoxal phosphate</keyword>
<dbReference type="PANTHER" id="PTHR43713">
    <property type="entry name" value="GLUTAMATE-1-SEMIALDEHYDE 2,1-AMINOMUTASE"/>
    <property type="match status" value="1"/>
</dbReference>
<dbReference type="PANTHER" id="PTHR43713:SF3">
    <property type="entry name" value="GLUTAMATE-1-SEMIALDEHYDE 2,1-AMINOMUTASE 1, CHLOROPLASTIC-RELATED"/>
    <property type="match status" value="1"/>
</dbReference>
<dbReference type="SUPFAM" id="SSF53383">
    <property type="entry name" value="PLP-dependent transferases"/>
    <property type="match status" value="1"/>
</dbReference>
<dbReference type="Proteomes" id="UP000252182">
    <property type="component" value="Chromosome"/>
</dbReference>
<evidence type="ECO:0000313" key="5">
    <source>
        <dbReference type="Proteomes" id="UP000252182"/>
    </source>
</evidence>
<dbReference type="KEGG" id="hyf:DTO96_101585"/>
<evidence type="ECO:0000256" key="3">
    <source>
        <dbReference type="RuleBase" id="RU003560"/>
    </source>
</evidence>
<dbReference type="Pfam" id="PF00202">
    <property type="entry name" value="Aminotran_3"/>
    <property type="match status" value="1"/>
</dbReference>
<proteinExistence type="inferred from homology"/>
<dbReference type="EC" id="5.4.3.8" evidence="4"/>
<keyword evidence="5" id="KW-1185">Reference proteome</keyword>
<dbReference type="RefSeq" id="WP_114562996.1">
    <property type="nucleotide sequence ID" value="NZ_CP031124.1"/>
</dbReference>
<protein>
    <submittedName>
        <fullName evidence="4">Glutamate-1-semialdehyde 2,1-aminomutase</fullName>
        <ecNumber evidence="4">5.4.3.8</ecNumber>
    </submittedName>
</protein>
<dbReference type="GO" id="GO:0030170">
    <property type="term" value="F:pyridoxal phosphate binding"/>
    <property type="evidence" value="ECO:0007669"/>
    <property type="project" value="InterPro"/>
</dbReference>
<dbReference type="InterPro" id="IPR015421">
    <property type="entry name" value="PyrdxlP-dep_Trfase_major"/>
</dbReference>
<dbReference type="Gene3D" id="3.40.640.10">
    <property type="entry name" value="Type I PLP-dependent aspartate aminotransferase-like (Major domain)"/>
    <property type="match status" value="1"/>
</dbReference>
<sequence>MTTPTISRDRIRSIAQREAQAFLQARPQSARLAEQTEQHYLFGVPLHWMADWGTPVPLFVERAQGAHFTDVDGHEYADFCLGDTGAMFGHSPSPVAQRLATAAFTGYTAMLPTADAAIAGKSLTERFGLPFWQLATTATDANRFVVRWARAITERKKILVFNGCYHGTIDDVFVDLNPNDPSAPPSTRASLLGQVYDLTQFTDVVEFNDIEAVREKLASREFACVLTEPALTNCGMVLPRNGFLAQLREACDATGTLLVFDETHTISAGYSGYTGLCDFLPDMLVAGKAIAGGLPCAVYGMSESIAQRMRTAKEIAPPGHSGIGTTLSGNMLTMALLATNLTEVATKEAFNQIIVQQSKLSAGLRDIIDRNALSWSVTQLGARSEFQFCATSPKNGSEAETAMDAELEQAIHLYLLNRGVMITPFHNMTLVCPETSDADIEQFLMAFESCVKELCQP</sequence>
<dbReference type="InterPro" id="IPR015424">
    <property type="entry name" value="PyrdxlP-dep_Trfase"/>
</dbReference>
<evidence type="ECO:0000256" key="1">
    <source>
        <dbReference type="ARBA" id="ARBA00001933"/>
    </source>
</evidence>
<name>A0A345DBV7_9BURK</name>
<evidence type="ECO:0000313" key="4">
    <source>
        <dbReference type="EMBL" id="AXF85845.1"/>
    </source>
</evidence>
<reference evidence="5" key="1">
    <citation type="submission" date="2018-07" db="EMBL/GenBank/DDBJ databases">
        <authorList>
            <person name="Kim H."/>
        </authorList>
    </citation>
    <scope>NUCLEOTIDE SEQUENCE [LARGE SCALE GENOMIC DNA]</scope>
    <source>
        <strain evidence="5">F02</strain>
    </source>
</reference>
<dbReference type="NCBIfam" id="NF005453">
    <property type="entry name" value="PRK07046.1"/>
    <property type="match status" value="1"/>
</dbReference>
<dbReference type="Gene3D" id="3.90.1150.10">
    <property type="entry name" value="Aspartate Aminotransferase, domain 1"/>
    <property type="match status" value="1"/>
</dbReference>
<dbReference type="InterPro" id="IPR015422">
    <property type="entry name" value="PyrdxlP-dep_Trfase_small"/>
</dbReference>
<keyword evidence="4" id="KW-0413">Isomerase</keyword>
<dbReference type="OrthoDB" id="3398487at2"/>
<accession>A0A345DBV7</accession>